<sequence length="227" mass="25342">MVDKVRVYVKSEKVPVGVSEQRSKVAVGLGPNTTVDDVVRSVQYDYFLPDDQKAQLLFIEELCKERGYEVEVVDVTKQGLLKKLSEIGLTGNVEFPVLVAPNGKKASGKSLNHAVLQELLPADLTGKEIRAIVYIKSKKGHEKELVRRLLELPEVREAHLIPGEWDILAVVGLLPSDSSAERAVLDYVIRSIRSMDLVESTSTIVPVYSYSKLTVLTEARRREIENM</sequence>
<comment type="caution">
    <text evidence="2">The sequence shown here is derived from an EMBL/GenBank/DDBJ whole genome shotgun (WGS) entry which is preliminary data.</text>
</comment>
<dbReference type="Gene3D" id="3.30.70.920">
    <property type="match status" value="1"/>
</dbReference>
<dbReference type="Pfam" id="PF01037">
    <property type="entry name" value="AsnC_trans_reg"/>
    <property type="match status" value="1"/>
</dbReference>
<protein>
    <recommendedName>
        <fullName evidence="1">Transcription regulator AsnC/Lrp ligand binding domain-containing protein</fullName>
    </recommendedName>
</protein>
<accession>A0A2R6AQU6</accession>
<evidence type="ECO:0000313" key="3">
    <source>
        <dbReference type="Proteomes" id="UP000240322"/>
    </source>
</evidence>
<dbReference type="EMBL" id="NEXE01000113">
    <property type="protein sequence ID" value="PSN88747.1"/>
    <property type="molecule type" value="Genomic_DNA"/>
</dbReference>
<feature type="domain" description="Transcription regulator AsnC/Lrp ligand binding" evidence="1">
    <location>
        <begin position="135"/>
        <end position="205"/>
    </location>
</feature>
<organism evidence="2 3">
    <name type="scientific">Candidatus Marsarchaeota G2 archaeon OSP_D</name>
    <dbReference type="NCBI Taxonomy" id="1978157"/>
    <lineage>
        <taxon>Archaea</taxon>
        <taxon>Candidatus Marsarchaeota</taxon>
        <taxon>Candidatus Marsarchaeota group 2</taxon>
    </lineage>
</organism>
<dbReference type="InterPro" id="IPR019887">
    <property type="entry name" value="Tscrpt_reg_AsnC/Lrp_C"/>
</dbReference>
<proteinExistence type="predicted"/>
<reference evidence="2 3" key="1">
    <citation type="submission" date="2017-04" db="EMBL/GenBank/DDBJ databases">
        <title>Novel microbial lineages endemic to geothermal iron-oxide mats fill important gaps in the evolutionary history of Archaea.</title>
        <authorList>
            <person name="Jay Z.J."/>
            <person name="Beam J.P."/>
            <person name="Dlakic M."/>
            <person name="Rusch D.B."/>
            <person name="Kozubal M.A."/>
            <person name="Inskeep W.P."/>
        </authorList>
    </citation>
    <scope>NUCLEOTIDE SEQUENCE [LARGE SCALE GENOMIC DNA]</scope>
    <source>
        <strain evidence="2">OSP_D</strain>
    </source>
</reference>
<dbReference type="AlphaFoldDB" id="A0A2R6AQU6"/>
<dbReference type="Proteomes" id="UP000240322">
    <property type="component" value="Unassembled WGS sequence"/>
</dbReference>
<gene>
    <name evidence="2" type="ORF">B9Q03_09055</name>
</gene>
<evidence type="ECO:0000313" key="2">
    <source>
        <dbReference type="EMBL" id="PSN88747.1"/>
    </source>
</evidence>
<dbReference type="InterPro" id="IPR011008">
    <property type="entry name" value="Dimeric_a/b-barrel"/>
</dbReference>
<dbReference type="SUPFAM" id="SSF54909">
    <property type="entry name" value="Dimeric alpha+beta barrel"/>
    <property type="match status" value="1"/>
</dbReference>
<name>A0A2R6AQU6_9ARCH</name>
<evidence type="ECO:0000259" key="1">
    <source>
        <dbReference type="Pfam" id="PF01037"/>
    </source>
</evidence>